<dbReference type="SUPFAM" id="SSF52172">
    <property type="entry name" value="CheY-like"/>
    <property type="match status" value="1"/>
</dbReference>
<dbReference type="InterPro" id="IPR011006">
    <property type="entry name" value="CheY-like_superfamily"/>
</dbReference>
<dbReference type="GO" id="GO:0000160">
    <property type="term" value="P:phosphorelay signal transduction system"/>
    <property type="evidence" value="ECO:0007669"/>
    <property type="project" value="InterPro"/>
</dbReference>
<dbReference type="AlphaFoldDB" id="A0A4Z0GRI1"/>
<dbReference type="PANTHER" id="PTHR43228:SF1">
    <property type="entry name" value="TWO-COMPONENT RESPONSE REGULATOR ARR22"/>
    <property type="match status" value="1"/>
</dbReference>
<feature type="domain" description="Response regulatory" evidence="2">
    <location>
        <begin position="4"/>
        <end position="119"/>
    </location>
</feature>
<dbReference type="Proteomes" id="UP000298347">
    <property type="component" value="Unassembled WGS sequence"/>
</dbReference>
<sequence>MNQSVLIVDDSRFMRNYIKNELDANRFIVVGEASNGLEAIHCYNSLHPDLVIMDITMPVMTGIQALREIMDYDPKANVIICSSLGSKHLVINALMYGAKEFVLKPFFDDINNRLAKILS</sequence>
<gene>
    <name evidence="3" type="ORF">E4665_03815</name>
</gene>
<keyword evidence="4" id="KW-1185">Reference proteome</keyword>
<name>A0A4Z0GRI1_9BACL</name>
<evidence type="ECO:0000313" key="3">
    <source>
        <dbReference type="EMBL" id="TGA99460.1"/>
    </source>
</evidence>
<dbReference type="Pfam" id="PF00072">
    <property type="entry name" value="Response_reg"/>
    <property type="match status" value="1"/>
</dbReference>
<feature type="modified residue" description="4-aspartylphosphate" evidence="1">
    <location>
        <position position="54"/>
    </location>
</feature>
<dbReference type="SMART" id="SM00448">
    <property type="entry name" value="REC"/>
    <property type="match status" value="1"/>
</dbReference>
<dbReference type="InterPro" id="IPR052048">
    <property type="entry name" value="ST_Response_Regulator"/>
</dbReference>
<reference evidence="3 4" key="1">
    <citation type="journal article" date="2015" name="Int. J. Syst. Evol. Microbiol.">
        <title>Sporolactobacillus shoreae sp. nov. and Sporolactobacillus spathodeae sp. nov., two spore-forming lactic acid bacteria isolated from tree barks in Thailand.</title>
        <authorList>
            <person name="Thamacharoensuk T."/>
            <person name="Kitahara M."/>
            <person name="Ohkuma M."/>
            <person name="Thongchul N."/>
            <person name="Tanasupawat S."/>
        </authorList>
    </citation>
    <scope>NUCLEOTIDE SEQUENCE [LARGE SCALE GENOMIC DNA]</scope>
    <source>
        <strain evidence="3 4">BK92</strain>
    </source>
</reference>
<accession>A0A4Z0GRI1</accession>
<dbReference type="EMBL" id="SRJD01000003">
    <property type="protein sequence ID" value="TGA99460.1"/>
    <property type="molecule type" value="Genomic_DNA"/>
</dbReference>
<comment type="caution">
    <text evidence="3">The sequence shown here is derived from an EMBL/GenBank/DDBJ whole genome shotgun (WGS) entry which is preliminary data.</text>
</comment>
<dbReference type="OrthoDB" id="9790669at2"/>
<evidence type="ECO:0000259" key="2">
    <source>
        <dbReference type="PROSITE" id="PS50110"/>
    </source>
</evidence>
<dbReference type="Gene3D" id="3.40.50.2300">
    <property type="match status" value="1"/>
</dbReference>
<dbReference type="PROSITE" id="PS50110">
    <property type="entry name" value="RESPONSE_REGULATORY"/>
    <property type="match status" value="1"/>
</dbReference>
<keyword evidence="1" id="KW-0597">Phosphoprotein</keyword>
<evidence type="ECO:0000256" key="1">
    <source>
        <dbReference type="PROSITE-ProRule" id="PRU00169"/>
    </source>
</evidence>
<dbReference type="RefSeq" id="WP_135347483.1">
    <property type="nucleotide sequence ID" value="NZ_SRJD01000003.1"/>
</dbReference>
<dbReference type="PANTHER" id="PTHR43228">
    <property type="entry name" value="TWO-COMPONENT RESPONSE REGULATOR"/>
    <property type="match status" value="1"/>
</dbReference>
<proteinExistence type="predicted"/>
<dbReference type="InterPro" id="IPR001789">
    <property type="entry name" value="Sig_transdc_resp-reg_receiver"/>
</dbReference>
<protein>
    <submittedName>
        <fullName evidence="3">Response regulator</fullName>
    </submittedName>
</protein>
<organism evidence="3 4">
    <name type="scientific">Sporolactobacillus shoreae</name>
    <dbReference type="NCBI Taxonomy" id="1465501"/>
    <lineage>
        <taxon>Bacteria</taxon>
        <taxon>Bacillati</taxon>
        <taxon>Bacillota</taxon>
        <taxon>Bacilli</taxon>
        <taxon>Bacillales</taxon>
        <taxon>Sporolactobacillaceae</taxon>
        <taxon>Sporolactobacillus</taxon>
    </lineage>
</organism>
<evidence type="ECO:0000313" key="4">
    <source>
        <dbReference type="Proteomes" id="UP000298347"/>
    </source>
</evidence>